<dbReference type="Proteomes" id="UP000824044">
    <property type="component" value="Unassembled WGS sequence"/>
</dbReference>
<sequence>MIERVPNKERVEVLGRLSFYDFRSCSLISGQEAIITLSEEENTRYCDVCLYPDDKDIRRRYYRRERSLIGLFSKMVAPLREMYLLNDGERWIVNKRIAPQLNKLLYMYGIGDRETMLKISALSEAVAFLKSILRYNSFAFFLFPQEQLVIAPTDHMDIFIFGKDDHAFHHVINEIAGLRGYSMV</sequence>
<proteinExistence type="predicted"/>
<protein>
    <submittedName>
        <fullName evidence="1">Uncharacterized protein</fullName>
    </submittedName>
</protein>
<reference evidence="1" key="1">
    <citation type="journal article" date="2021" name="PeerJ">
        <title>Extensive microbial diversity within the chicken gut microbiome revealed by metagenomics and culture.</title>
        <authorList>
            <person name="Gilroy R."/>
            <person name="Ravi A."/>
            <person name="Getino M."/>
            <person name="Pursley I."/>
            <person name="Horton D.L."/>
            <person name="Alikhan N.F."/>
            <person name="Baker D."/>
            <person name="Gharbi K."/>
            <person name="Hall N."/>
            <person name="Watson M."/>
            <person name="Adriaenssens E.M."/>
            <person name="Foster-Nyarko E."/>
            <person name="Jarju S."/>
            <person name="Secka A."/>
            <person name="Antonio M."/>
            <person name="Oren A."/>
            <person name="Chaudhuri R.R."/>
            <person name="La Ragione R."/>
            <person name="Hildebrand F."/>
            <person name="Pallen M.J."/>
        </authorList>
    </citation>
    <scope>NUCLEOTIDE SEQUENCE</scope>
    <source>
        <strain evidence="1">CHK33-5263</strain>
    </source>
</reference>
<name>A0A9D2IVG0_9FIRM</name>
<accession>A0A9D2IVG0</accession>
<evidence type="ECO:0000313" key="1">
    <source>
        <dbReference type="EMBL" id="HIZ23942.1"/>
    </source>
</evidence>
<dbReference type="AlphaFoldDB" id="A0A9D2IVG0"/>
<dbReference type="EMBL" id="DXBS01000011">
    <property type="protein sequence ID" value="HIZ23942.1"/>
    <property type="molecule type" value="Genomic_DNA"/>
</dbReference>
<evidence type="ECO:0000313" key="2">
    <source>
        <dbReference type="Proteomes" id="UP000824044"/>
    </source>
</evidence>
<gene>
    <name evidence="1" type="ORF">H9812_00480</name>
</gene>
<reference evidence="1" key="2">
    <citation type="submission" date="2021-04" db="EMBL/GenBank/DDBJ databases">
        <authorList>
            <person name="Gilroy R."/>
        </authorList>
    </citation>
    <scope>NUCLEOTIDE SEQUENCE</scope>
    <source>
        <strain evidence="1">CHK33-5263</strain>
    </source>
</reference>
<organism evidence="1 2">
    <name type="scientific">Candidatus Gallimonas intestinigallinarum</name>
    <dbReference type="NCBI Taxonomy" id="2838604"/>
    <lineage>
        <taxon>Bacteria</taxon>
        <taxon>Bacillati</taxon>
        <taxon>Bacillota</taxon>
        <taxon>Clostridia</taxon>
        <taxon>Candidatus Gallimonas</taxon>
    </lineage>
</organism>
<comment type="caution">
    <text evidence="1">The sequence shown here is derived from an EMBL/GenBank/DDBJ whole genome shotgun (WGS) entry which is preliminary data.</text>
</comment>